<feature type="domain" description="FAD dependent oxidoreductase" evidence="2">
    <location>
        <begin position="8"/>
        <end position="51"/>
    </location>
</feature>
<evidence type="ECO:0000313" key="3">
    <source>
        <dbReference type="EMBL" id="SAK88638.1"/>
    </source>
</evidence>
<dbReference type="InterPro" id="IPR006076">
    <property type="entry name" value="FAD-dep_OxRdtase"/>
</dbReference>
<dbReference type="SUPFAM" id="SSF51905">
    <property type="entry name" value="FAD/NAD(P)-binding domain"/>
    <property type="match status" value="1"/>
</dbReference>
<sequence length="69" mass="7515">MRAPTRSRPTMPDYLPVIGPSSADKRVIYAFGHQHLGITLGGATGELVAQLVDGKRTTVLERFSVSRFS</sequence>
<dbReference type="Gene3D" id="3.50.50.60">
    <property type="entry name" value="FAD/NAD(P)-binding domain"/>
    <property type="match status" value="1"/>
</dbReference>
<protein>
    <submittedName>
        <fullName evidence="3">D-amino-acid dehydrogenase</fullName>
    </submittedName>
</protein>
<dbReference type="AlphaFoldDB" id="A0A158D236"/>
<evidence type="ECO:0000313" key="4">
    <source>
        <dbReference type="Proteomes" id="UP000071859"/>
    </source>
</evidence>
<dbReference type="InterPro" id="IPR036188">
    <property type="entry name" value="FAD/NAD-bd_sf"/>
</dbReference>
<gene>
    <name evidence="3" type="ORF">AWB78_04639</name>
</gene>
<dbReference type="Proteomes" id="UP000071859">
    <property type="component" value="Unassembled WGS sequence"/>
</dbReference>
<dbReference type="Pfam" id="PF01266">
    <property type="entry name" value="DAO"/>
    <property type="match status" value="1"/>
</dbReference>
<dbReference type="EMBL" id="FCOX02000026">
    <property type="protein sequence ID" value="SAK88638.1"/>
    <property type="molecule type" value="Genomic_DNA"/>
</dbReference>
<proteinExistence type="predicted"/>
<evidence type="ECO:0000256" key="1">
    <source>
        <dbReference type="ARBA" id="ARBA00023002"/>
    </source>
</evidence>
<keyword evidence="1" id="KW-0560">Oxidoreductase</keyword>
<organism evidence="3 4">
    <name type="scientific">Caballeronia calidae</name>
    <dbReference type="NCBI Taxonomy" id="1777139"/>
    <lineage>
        <taxon>Bacteria</taxon>
        <taxon>Pseudomonadati</taxon>
        <taxon>Pseudomonadota</taxon>
        <taxon>Betaproteobacteria</taxon>
        <taxon>Burkholderiales</taxon>
        <taxon>Burkholderiaceae</taxon>
        <taxon>Caballeronia</taxon>
    </lineage>
</organism>
<reference evidence="3" key="1">
    <citation type="submission" date="2016-01" db="EMBL/GenBank/DDBJ databases">
        <authorList>
            <person name="Peeters C."/>
        </authorList>
    </citation>
    <scope>NUCLEOTIDE SEQUENCE</scope>
    <source>
        <strain evidence="3">LMG 29321</strain>
    </source>
</reference>
<comment type="caution">
    <text evidence="3">The sequence shown here is derived from an EMBL/GenBank/DDBJ whole genome shotgun (WGS) entry which is preliminary data.</text>
</comment>
<name>A0A158D236_9BURK</name>
<accession>A0A158D236</accession>
<dbReference type="GO" id="GO:0016491">
    <property type="term" value="F:oxidoreductase activity"/>
    <property type="evidence" value="ECO:0007669"/>
    <property type="project" value="UniProtKB-KW"/>
</dbReference>
<keyword evidence="4" id="KW-1185">Reference proteome</keyword>
<evidence type="ECO:0000259" key="2">
    <source>
        <dbReference type="Pfam" id="PF01266"/>
    </source>
</evidence>